<protein>
    <submittedName>
        <fullName evidence="2">Cat eye syndrome critical region protein 5-like</fullName>
    </submittedName>
</protein>
<dbReference type="SUPFAM" id="SSF56784">
    <property type="entry name" value="HAD-like"/>
    <property type="match status" value="1"/>
</dbReference>
<accession>A0ABM1EU39</accession>
<dbReference type="GeneID" id="106815722"/>
<proteinExistence type="predicted"/>
<evidence type="ECO:0000313" key="1">
    <source>
        <dbReference type="Proteomes" id="UP000695022"/>
    </source>
</evidence>
<organism evidence="1 2">
    <name type="scientific">Priapulus caudatus</name>
    <name type="common">Priapulid worm</name>
    <dbReference type="NCBI Taxonomy" id="37621"/>
    <lineage>
        <taxon>Eukaryota</taxon>
        <taxon>Metazoa</taxon>
        <taxon>Ecdysozoa</taxon>
        <taxon>Scalidophora</taxon>
        <taxon>Priapulida</taxon>
        <taxon>Priapulimorpha</taxon>
        <taxon>Priapulimorphida</taxon>
        <taxon>Priapulidae</taxon>
        <taxon>Priapulus</taxon>
    </lineage>
</organism>
<gene>
    <name evidence="2" type="primary">LOC106815722</name>
</gene>
<dbReference type="Pfam" id="PF13344">
    <property type="entry name" value="Hydrolase_6"/>
    <property type="match status" value="1"/>
</dbReference>
<dbReference type="PANTHER" id="PTHR14269:SF4">
    <property type="entry name" value="CAT EYE SYNDROME CRITICAL REGION PROTEIN 5"/>
    <property type="match status" value="1"/>
</dbReference>
<dbReference type="InterPro" id="IPR006357">
    <property type="entry name" value="HAD-SF_hydro_IIA"/>
</dbReference>
<dbReference type="Proteomes" id="UP000695022">
    <property type="component" value="Unplaced"/>
</dbReference>
<dbReference type="RefSeq" id="XP_014675710.1">
    <property type="nucleotide sequence ID" value="XM_014820224.1"/>
</dbReference>
<dbReference type="NCBIfam" id="TIGR01456">
    <property type="entry name" value="CECR5"/>
    <property type="match status" value="1"/>
</dbReference>
<name>A0ABM1EU39_PRICU</name>
<dbReference type="InterPro" id="IPR023214">
    <property type="entry name" value="HAD_sf"/>
</dbReference>
<dbReference type="NCBIfam" id="TIGR01460">
    <property type="entry name" value="HAD-SF-IIA"/>
    <property type="match status" value="1"/>
</dbReference>
<reference evidence="2" key="1">
    <citation type="submission" date="2025-08" db="UniProtKB">
        <authorList>
            <consortium name="RefSeq"/>
        </authorList>
    </citation>
    <scope>IDENTIFICATION</scope>
</reference>
<sequence length="249" mass="28130">MATKASGRVCRRLFQGLPVRFVGEINQHIYRCGCSIRWAHQQKGATFGILFDIDGVIVRGRTLLPTALEAFQKLTDGRGRFRVPTVFVTNAGNTLRQEKAEQLSNWLGLEVAPDQVIMSHSPLKMFKQFHDKHCLISGQGPILKIAKGLGCTKVTTIETMRSMFPMLDMVDHKRRIKVPCAFAQYFPKIEAVILFGEPVRWETNLQLIVDVLMTEGQPSIVPDRLPYPHIPVLACNMDLLWMAEASMPR</sequence>
<evidence type="ECO:0000313" key="2">
    <source>
        <dbReference type="RefSeq" id="XP_014675710.1"/>
    </source>
</evidence>
<dbReference type="InterPro" id="IPR050324">
    <property type="entry name" value="CDP-alcohol_PTase-I"/>
</dbReference>
<dbReference type="InterPro" id="IPR036412">
    <property type="entry name" value="HAD-like_sf"/>
</dbReference>
<keyword evidence="1" id="KW-1185">Reference proteome</keyword>
<dbReference type="PANTHER" id="PTHR14269">
    <property type="entry name" value="CDP-DIACYLGLYCEROL--GLYCEROL-3-PHOSPHATE 3-PHOSPHATIDYLTRANSFERASE-RELATED"/>
    <property type="match status" value="1"/>
</dbReference>
<dbReference type="InterPro" id="IPR006353">
    <property type="entry name" value="HAD-SF_hydro_IIA_CECR5"/>
</dbReference>
<dbReference type="Gene3D" id="3.40.50.1000">
    <property type="entry name" value="HAD superfamily/HAD-like"/>
    <property type="match status" value="1"/>
</dbReference>